<gene>
    <name evidence="10" type="ORF">B1R32_11942</name>
</gene>
<evidence type="ECO:0000256" key="8">
    <source>
        <dbReference type="RuleBase" id="RU362002"/>
    </source>
</evidence>
<keyword evidence="11" id="KW-1185">Reference proteome</keyword>
<evidence type="ECO:0000256" key="3">
    <source>
        <dbReference type="ARBA" id="ARBA00022448"/>
    </source>
</evidence>
<feature type="transmembrane region" description="Helical" evidence="8">
    <location>
        <begin position="415"/>
        <end position="440"/>
    </location>
</feature>
<feature type="domain" description="Ammonium transporter AmtB-like" evidence="9">
    <location>
        <begin position="63"/>
        <end position="467"/>
    </location>
</feature>
<feature type="transmembrane region" description="Helical" evidence="8">
    <location>
        <begin position="369"/>
        <end position="395"/>
    </location>
</feature>
<comment type="similarity">
    <text evidence="2 8">Belongs to the ammonia transporter channel (TC 1.A.11.2) family.</text>
</comment>
<keyword evidence="4 8" id="KW-0812">Transmembrane</keyword>
<evidence type="ECO:0000259" key="9">
    <source>
        <dbReference type="Pfam" id="PF00909"/>
    </source>
</evidence>
<dbReference type="InterPro" id="IPR029020">
    <property type="entry name" value="Ammonium/urea_transptr"/>
</dbReference>
<evidence type="ECO:0000256" key="4">
    <source>
        <dbReference type="ARBA" id="ARBA00022692"/>
    </source>
</evidence>
<keyword evidence="6 8" id="KW-0472">Membrane</keyword>
<feature type="transmembrane region" description="Helical" evidence="8">
    <location>
        <begin position="21"/>
        <end position="43"/>
    </location>
</feature>
<dbReference type="FunCoup" id="A0A2S8SQ27">
    <property type="interactions" value="391"/>
</dbReference>
<dbReference type="EMBL" id="NIGF01000019">
    <property type="protein sequence ID" value="PQV62902.1"/>
    <property type="molecule type" value="Genomic_DNA"/>
</dbReference>
<evidence type="ECO:0000313" key="11">
    <source>
        <dbReference type="Proteomes" id="UP000237684"/>
    </source>
</evidence>
<comment type="caution">
    <text evidence="10">The sequence shown here is derived from an EMBL/GenBank/DDBJ whole genome shotgun (WGS) entry which is preliminary data.</text>
</comment>
<feature type="transmembrane region" description="Helical" evidence="8">
    <location>
        <begin position="313"/>
        <end position="330"/>
    </location>
</feature>
<name>A0A2S8SQ27_9BACT</name>
<feature type="transmembrane region" description="Helical" evidence="8">
    <location>
        <begin position="186"/>
        <end position="207"/>
    </location>
</feature>
<sequence length="473" mass="49121">MIQLPVVSNSWLPKVRGAARVVAPLAGLLALFAALSALGGNAWAQTADAAAAKPPSFDLGDSAWMLVSSALVLLMTPGLAFFYGGLVRGKNVLNTIMMSYGAMAVLGVLWILFGYSLAFGGGGDGIHNFIGGTEYFFFNGVGYANKYVEAHTIPHMLFAIFQGMFFIITPALISGSLVERMKFSTFFVYMALWGLLVYCPVAHWVWGGGWLGDMGVMDFAGGAVVHVNAGFAALAACLVLKPRRGYGKRPMLPHSLPLCLLGVGLLWFGWFGFNGGSALSANGLGVLAFTNTQIGAAAAMLTWMILDQITRKEMTALGAGTGAVAGLVGITPACGFVSPMGALLVGAITSGVCYFMATLRAKGPVDDSLDAFAVHGVGGFTGAVLTGVFSIGVLAKDGTNTLSLPGLLEGGTGAFINQILGTSVVAIYSFVMSMLICLVLKAVMGIRASDEAEERGLDLALHGEEAYASESSG</sequence>
<keyword evidence="3 8" id="KW-0813">Transport</keyword>
<dbReference type="PANTHER" id="PTHR43029">
    <property type="entry name" value="AMMONIUM TRANSPORTER MEP2"/>
    <property type="match status" value="1"/>
</dbReference>
<dbReference type="GO" id="GO:0008519">
    <property type="term" value="F:ammonium channel activity"/>
    <property type="evidence" value="ECO:0007669"/>
    <property type="project" value="InterPro"/>
</dbReference>
<feature type="transmembrane region" description="Helical" evidence="8">
    <location>
        <begin position="252"/>
        <end position="273"/>
    </location>
</feature>
<dbReference type="PROSITE" id="PS01219">
    <property type="entry name" value="AMMONIUM_TRANSP"/>
    <property type="match status" value="1"/>
</dbReference>
<accession>A0A2S8SQ27</accession>
<dbReference type="RefSeq" id="WP_238596584.1">
    <property type="nucleotide sequence ID" value="NZ_NIGF01000019.1"/>
</dbReference>
<evidence type="ECO:0000313" key="10">
    <source>
        <dbReference type="EMBL" id="PQV62902.1"/>
    </source>
</evidence>
<dbReference type="PANTHER" id="PTHR43029:SF10">
    <property type="entry name" value="AMMONIUM TRANSPORTER MEP2"/>
    <property type="match status" value="1"/>
</dbReference>
<dbReference type="AlphaFoldDB" id="A0A2S8SQ27"/>
<dbReference type="InParanoid" id="A0A2S8SQ27"/>
<dbReference type="Pfam" id="PF00909">
    <property type="entry name" value="Ammonium_transp"/>
    <property type="match status" value="1"/>
</dbReference>
<feature type="transmembrane region" description="Helical" evidence="8">
    <location>
        <begin position="153"/>
        <end position="174"/>
    </location>
</feature>
<dbReference type="NCBIfam" id="TIGR00836">
    <property type="entry name" value="amt"/>
    <property type="match status" value="1"/>
</dbReference>
<feature type="transmembrane region" description="Helical" evidence="8">
    <location>
        <begin position="285"/>
        <end position="306"/>
    </location>
</feature>
<evidence type="ECO:0000256" key="7">
    <source>
        <dbReference type="ARBA" id="ARBA00023177"/>
    </source>
</evidence>
<feature type="transmembrane region" description="Helical" evidence="8">
    <location>
        <begin position="336"/>
        <end position="357"/>
    </location>
</feature>
<organism evidence="10 11">
    <name type="scientific">Abditibacterium utsteinense</name>
    <dbReference type="NCBI Taxonomy" id="1960156"/>
    <lineage>
        <taxon>Bacteria</taxon>
        <taxon>Pseudomonadati</taxon>
        <taxon>Abditibacteriota</taxon>
        <taxon>Abditibacteriia</taxon>
        <taxon>Abditibacteriales</taxon>
        <taxon>Abditibacteriaceae</taxon>
        <taxon>Abditibacterium</taxon>
    </lineage>
</organism>
<proteinExistence type="inferred from homology"/>
<protein>
    <recommendedName>
        <fullName evidence="8">Ammonium transporter</fullName>
    </recommendedName>
</protein>
<keyword evidence="7 8" id="KW-0924">Ammonia transport</keyword>
<dbReference type="InterPro" id="IPR001905">
    <property type="entry name" value="Ammonium_transpt"/>
</dbReference>
<feature type="transmembrane region" description="Helical" evidence="8">
    <location>
        <begin position="98"/>
        <end position="118"/>
    </location>
</feature>
<dbReference type="InterPro" id="IPR018047">
    <property type="entry name" value="Ammonium_transpt_CS"/>
</dbReference>
<evidence type="ECO:0000256" key="5">
    <source>
        <dbReference type="ARBA" id="ARBA00022989"/>
    </source>
</evidence>
<keyword evidence="5 8" id="KW-1133">Transmembrane helix</keyword>
<feature type="transmembrane region" description="Helical" evidence="8">
    <location>
        <begin position="63"/>
        <end position="86"/>
    </location>
</feature>
<reference evidence="10 11" key="1">
    <citation type="journal article" date="2018" name="Syst. Appl. Microbiol.">
        <title>Abditibacterium utsteinense sp. nov., the first cultivated member of candidate phylum FBP, isolated from ice-free Antarctic soil samples.</title>
        <authorList>
            <person name="Tahon G."/>
            <person name="Tytgat B."/>
            <person name="Lebbe L."/>
            <person name="Carlier A."/>
            <person name="Willems A."/>
        </authorList>
    </citation>
    <scope>NUCLEOTIDE SEQUENCE [LARGE SCALE GENOMIC DNA]</scope>
    <source>
        <strain evidence="10 11">LMG 29911</strain>
    </source>
</reference>
<evidence type="ECO:0000256" key="2">
    <source>
        <dbReference type="ARBA" id="ARBA00005887"/>
    </source>
</evidence>
<feature type="transmembrane region" description="Helical" evidence="8">
    <location>
        <begin position="219"/>
        <end position="240"/>
    </location>
</feature>
<evidence type="ECO:0000256" key="1">
    <source>
        <dbReference type="ARBA" id="ARBA00004141"/>
    </source>
</evidence>
<dbReference type="Proteomes" id="UP000237684">
    <property type="component" value="Unassembled WGS sequence"/>
</dbReference>
<dbReference type="SUPFAM" id="SSF111352">
    <property type="entry name" value="Ammonium transporter"/>
    <property type="match status" value="1"/>
</dbReference>
<dbReference type="InterPro" id="IPR024041">
    <property type="entry name" value="NH4_transpt_AmtB-like_dom"/>
</dbReference>
<comment type="subcellular location">
    <subcellularLocation>
        <location evidence="8">Cell membrane</location>
        <topology evidence="8">Multi-pass membrane protein</topology>
    </subcellularLocation>
    <subcellularLocation>
        <location evidence="1">Membrane</location>
        <topology evidence="1">Multi-pass membrane protein</topology>
    </subcellularLocation>
</comment>
<evidence type="ECO:0000256" key="6">
    <source>
        <dbReference type="ARBA" id="ARBA00023136"/>
    </source>
</evidence>
<dbReference type="Gene3D" id="1.10.3430.10">
    <property type="entry name" value="Ammonium transporter AmtB like domains"/>
    <property type="match status" value="1"/>
</dbReference>
<dbReference type="GO" id="GO:0005886">
    <property type="term" value="C:plasma membrane"/>
    <property type="evidence" value="ECO:0007669"/>
    <property type="project" value="UniProtKB-SubCell"/>
</dbReference>